<reference evidence="2 3" key="1">
    <citation type="journal article" date="2019" name="PLoS Biol.">
        <title>Sex chromosomes control vertical transmission of feminizing Wolbachia symbionts in an isopod.</title>
        <authorList>
            <person name="Becking T."/>
            <person name="Chebbi M.A."/>
            <person name="Giraud I."/>
            <person name="Moumen B."/>
            <person name="Laverre T."/>
            <person name="Caubet Y."/>
            <person name="Peccoud J."/>
            <person name="Gilbert C."/>
            <person name="Cordaux R."/>
        </authorList>
    </citation>
    <scope>NUCLEOTIDE SEQUENCE [LARGE SCALE GENOMIC DNA]</scope>
    <source>
        <strain evidence="2">ANa2</strain>
        <tissue evidence="2">Whole body excluding digestive tract and cuticle</tissue>
    </source>
</reference>
<dbReference type="EMBL" id="SEYY01023714">
    <property type="protein sequence ID" value="KAB7494632.1"/>
    <property type="molecule type" value="Genomic_DNA"/>
</dbReference>
<comment type="caution">
    <text evidence="2">The sequence shown here is derived from an EMBL/GenBank/DDBJ whole genome shotgun (WGS) entry which is preliminary data.</text>
</comment>
<evidence type="ECO:0000313" key="3">
    <source>
        <dbReference type="Proteomes" id="UP000326759"/>
    </source>
</evidence>
<dbReference type="AlphaFoldDB" id="A0A5N5TC67"/>
<keyword evidence="3" id="KW-1185">Reference proteome</keyword>
<gene>
    <name evidence="1" type="ORF">Anas_11123</name>
    <name evidence="2" type="ORF">Anas_13470</name>
</gene>
<proteinExistence type="predicted"/>
<dbReference type="OrthoDB" id="6386267at2759"/>
<dbReference type="EMBL" id="SEYY01004713">
    <property type="protein sequence ID" value="KAB7503668.1"/>
    <property type="molecule type" value="Genomic_DNA"/>
</dbReference>
<name>A0A5N5TC67_9CRUS</name>
<organism evidence="2 3">
    <name type="scientific">Armadillidium nasatum</name>
    <dbReference type="NCBI Taxonomy" id="96803"/>
    <lineage>
        <taxon>Eukaryota</taxon>
        <taxon>Metazoa</taxon>
        <taxon>Ecdysozoa</taxon>
        <taxon>Arthropoda</taxon>
        <taxon>Crustacea</taxon>
        <taxon>Multicrustacea</taxon>
        <taxon>Malacostraca</taxon>
        <taxon>Eumalacostraca</taxon>
        <taxon>Peracarida</taxon>
        <taxon>Isopoda</taxon>
        <taxon>Oniscidea</taxon>
        <taxon>Crinocheta</taxon>
        <taxon>Armadillidiidae</taxon>
        <taxon>Armadillidium</taxon>
    </lineage>
</organism>
<evidence type="ECO:0000313" key="2">
    <source>
        <dbReference type="EMBL" id="KAB7503668.1"/>
    </source>
</evidence>
<accession>A0A5N5TC67</accession>
<evidence type="ECO:0000313" key="1">
    <source>
        <dbReference type="EMBL" id="KAB7494632.1"/>
    </source>
</evidence>
<protein>
    <submittedName>
        <fullName evidence="2">Uncharacterized protein</fullName>
    </submittedName>
</protein>
<dbReference type="Proteomes" id="UP000326759">
    <property type="component" value="Unassembled WGS sequence"/>
</dbReference>
<sequence length="208" mass="24237">MSEIWDETIVWSDNILSNFKYMILKKLDEITIGSCTFRSLHYKYGRIHMGIEGIKLFVLSSMIPLEPDLTVLEVDTILFQLCFLDVHTYLSIVIEGIEEKLEFRLNPSDKLFPFLQKIIYGEIKLKSKYLSKILVDLRETPEGWNLVLLGEDPFDKIYIVPQKKCLNNDSIGHFSGDINFLNNICSRPHKGINFTRQNLILFSEWSIL</sequence>